<dbReference type="AlphaFoldDB" id="A0A6J6VZ60"/>
<keyword evidence="1" id="KW-0812">Transmembrane</keyword>
<sequence>MPLPLAAVFQPAKVNPVLVNPEPELSAKVPDADPLVMTAVGTVPVAVFVLYVIVLFHCAYRVVSANGLNDVAAIA</sequence>
<organism evidence="2">
    <name type="scientific">freshwater metagenome</name>
    <dbReference type="NCBI Taxonomy" id="449393"/>
    <lineage>
        <taxon>unclassified sequences</taxon>
        <taxon>metagenomes</taxon>
        <taxon>ecological metagenomes</taxon>
    </lineage>
</organism>
<evidence type="ECO:0000313" key="3">
    <source>
        <dbReference type="EMBL" id="CAB5075856.1"/>
    </source>
</evidence>
<protein>
    <submittedName>
        <fullName evidence="2">Unannotated protein</fullName>
    </submittedName>
</protein>
<dbReference type="EMBL" id="CAEZZQ010000058">
    <property type="protein sequence ID" value="CAB4778012.1"/>
    <property type="molecule type" value="Genomic_DNA"/>
</dbReference>
<reference evidence="2" key="1">
    <citation type="submission" date="2020-05" db="EMBL/GenBank/DDBJ databases">
        <authorList>
            <person name="Chiriac C."/>
            <person name="Salcher M."/>
            <person name="Ghai R."/>
            <person name="Kavagutti S V."/>
        </authorList>
    </citation>
    <scope>NUCLEOTIDE SEQUENCE</scope>
</reference>
<accession>A0A6J6VZ60</accession>
<keyword evidence="1" id="KW-1133">Transmembrane helix</keyword>
<dbReference type="EMBL" id="CAFBRC010000050">
    <property type="protein sequence ID" value="CAB5075856.1"/>
    <property type="molecule type" value="Genomic_DNA"/>
</dbReference>
<name>A0A6J6VZ60_9ZZZZ</name>
<keyword evidence="1" id="KW-0472">Membrane</keyword>
<evidence type="ECO:0000313" key="2">
    <source>
        <dbReference type="EMBL" id="CAB4778012.1"/>
    </source>
</evidence>
<evidence type="ECO:0000256" key="1">
    <source>
        <dbReference type="SAM" id="Phobius"/>
    </source>
</evidence>
<proteinExistence type="predicted"/>
<gene>
    <name evidence="2" type="ORF">UFOPK2894_00997</name>
    <name evidence="3" type="ORF">UFOPK4367_00874</name>
</gene>
<feature type="transmembrane region" description="Helical" evidence="1">
    <location>
        <begin position="35"/>
        <end position="56"/>
    </location>
</feature>